<dbReference type="Proteomes" id="UP000635726">
    <property type="component" value="Unassembled WGS sequence"/>
</dbReference>
<organism evidence="3 4">
    <name type="scientific">Deinococcus aquiradiocola</name>
    <dbReference type="NCBI Taxonomy" id="393059"/>
    <lineage>
        <taxon>Bacteria</taxon>
        <taxon>Thermotogati</taxon>
        <taxon>Deinococcota</taxon>
        <taxon>Deinococci</taxon>
        <taxon>Deinococcales</taxon>
        <taxon>Deinococcaceae</taxon>
        <taxon>Deinococcus</taxon>
    </lineage>
</organism>
<keyword evidence="2" id="KW-0732">Signal</keyword>
<evidence type="ECO:0000256" key="2">
    <source>
        <dbReference type="SAM" id="SignalP"/>
    </source>
</evidence>
<sequence>MRGARRSALGACVLLALTVPAAASATPATPATPTTPAATAVRFAPNVVHTETMRVGAREVSVQFTGDWPPLAQKSLDIIFAPGQGTRNLHGSFRVLGPDGRTELAQPYLPRYPRDARYWGLDSTAIPSQGPHRLVLTIGQDSGTLTFPVGPAPDGPPRPLITLMALLPALGVLLLAVRAWWRVRPLRHVDARRL</sequence>
<protein>
    <recommendedName>
        <fullName evidence="5">CopC domain-containing protein</fullName>
    </recommendedName>
</protein>
<feature type="transmembrane region" description="Helical" evidence="1">
    <location>
        <begin position="160"/>
        <end position="181"/>
    </location>
</feature>
<gene>
    <name evidence="3" type="ORF">GCM10008939_08520</name>
</gene>
<dbReference type="RefSeq" id="WP_188961036.1">
    <property type="nucleotide sequence ID" value="NZ_BMOE01000002.1"/>
</dbReference>
<keyword evidence="1" id="KW-0472">Membrane</keyword>
<comment type="caution">
    <text evidence="3">The sequence shown here is derived from an EMBL/GenBank/DDBJ whole genome shotgun (WGS) entry which is preliminary data.</text>
</comment>
<dbReference type="EMBL" id="BMOE01000002">
    <property type="protein sequence ID" value="GGJ66695.1"/>
    <property type="molecule type" value="Genomic_DNA"/>
</dbReference>
<evidence type="ECO:0000313" key="4">
    <source>
        <dbReference type="Proteomes" id="UP000635726"/>
    </source>
</evidence>
<dbReference type="AlphaFoldDB" id="A0A917P8L0"/>
<reference evidence="3" key="2">
    <citation type="submission" date="2020-09" db="EMBL/GenBank/DDBJ databases">
        <authorList>
            <person name="Sun Q."/>
            <person name="Ohkuma M."/>
        </authorList>
    </citation>
    <scope>NUCLEOTIDE SEQUENCE</scope>
    <source>
        <strain evidence="3">JCM 14371</strain>
    </source>
</reference>
<dbReference type="InterPro" id="IPR006311">
    <property type="entry name" value="TAT_signal"/>
</dbReference>
<accession>A0A917P8L0</accession>
<keyword evidence="4" id="KW-1185">Reference proteome</keyword>
<keyword evidence="1" id="KW-0812">Transmembrane</keyword>
<keyword evidence="1" id="KW-1133">Transmembrane helix</keyword>
<evidence type="ECO:0000256" key="1">
    <source>
        <dbReference type="SAM" id="Phobius"/>
    </source>
</evidence>
<evidence type="ECO:0008006" key="5">
    <source>
        <dbReference type="Google" id="ProtNLM"/>
    </source>
</evidence>
<reference evidence="3" key="1">
    <citation type="journal article" date="2014" name="Int. J. Syst. Evol. Microbiol.">
        <title>Complete genome sequence of Corynebacterium casei LMG S-19264T (=DSM 44701T), isolated from a smear-ripened cheese.</title>
        <authorList>
            <consortium name="US DOE Joint Genome Institute (JGI-PGF)"/>
            <person name="Walter F."/>
            <person name="Albersmeier A."/>
            <person name="Kalinowski J."/>
            <person name="Ruckert C."/>
        </authorList>
    </citation>
    <scope>NUCLEOTIDE SEQUENCE</scope>
    <source>
        <strain evidence="3">JCM 14371</strain>
    </source>
</reference>
<feature type="signal peptide" evidence="2">
    <location>
        <begin position="1"/>
        <end position="25"/>
    </location>
</feature>
<name>A0A917P8L0_9DEIO</name>
<evidence type="ECO:0000313" key="3">
    <source>
        <dbReference type="EMBL" id="GGJ66695.1"/>
    </source>
</evidence>
<dbReference type="PROSITE" id="PS51318">
    <property type="entry name" value="TAT"/>
    <property type="match status" value="1"/>
</dbReference>
<proteinExistence type="predicted"/>
<feature type="chain" id="PRO_5038139148" description="CopC domain-containing protein" evidence="2">
    <location>
        <begin position="26"/>
        <end position="194"/>
    </location>
</feature>